<evidence type="ECO:0000259" key="1">
    <source>
        <dbReference type="Pfam" id="PF00296"/>
    </source>
</evidence>
<name>A0A3D4T0J9_9CORY</name>
<dbReference type="SUPFAM" id="SSF51679">
    <property type="entry name" value="Bacterial luciferase-like"/>
    <property type="match status" value="1"/>
</dbReference>
<dbReference type="AlphaFoldDB" id="A0A3D4T0J9"/>
<dbReference type="RefSeq" id="WP_273052006.1">
    <property type="nucleotide sequence ID" value="NZ_DAITTW010000024.1"/>
</dbReference>
<dbReference type="PANTHER" id="PTHR30137">
    <property type="entry name" value="LUCIFERASE-LIKE MONOOXYGENASE"/>
    <property type="match status" value="1"/>
</dbReference>
<accession>A0A3D4T0J9</accession>
<dbReference type="PANTHER" id="PTHR30137:SF15">
    <property type="entry name" value="BLL6902 PROTEIN"/>
    <property type="match status" value="1"/>
</dbReference>
<comment type="caution">
    <text evidence="2">The sequence shown here is derived from an EMBL/GenBank/DDBJ whole genome shotgun (WGS) entry which is preliminary data.</text>
</comment>
<dbReference type="InterPro" id="IPR011251">
    <property type="entry name" value="Luciferase-like_dom"/>
</dbReference>
<dbReference type="InterPro" id="IPR036661">
    <property type="entry name" value="Luciferase-like_sf"/>
</dbReference>
<gene>
    <name evidence="2" type="ORF">DIW82_08240</name>
</gene>
<dbReference type="GO" id="GO:0004497">
    <property type="term" value="F:monooxygenase activity"/>
    <property type="evidence" value="ECO:0007669"/>
    <property type="project" value="UniProtKB-KW"/>
</dbReference>
<dbReference type="GO" id="GO:0016705">
    <property type="term" value="F:oxidoreductase activity, acting on paired donors, with incorporation or reduction of molecular oxygen"/>
    <property type="evidence" value="ECO:0007669"/>
    <property type="project" value="InterPro"/>
</dbReference>
<dbReference type="Gene3D" id="3.20.20.30">
    <property type="entry name" value="Luciferase-like domain"/>
    <property type="match status" value="1"/>
</dbReference>
<keyword evidence="2" id="KW-0560">Oxidoreductase</keyword>
<dbReference type="EMBL" id="DQID01000212">
    <property type="protein sequence ID" value="HCT14761.1"/>
    <property type="molecule type" value="Genomic_DNA"/>
</dbReference>
<evidence type="ECO:0000313" key="2">
    <source>
        <dbReference type="EMBL" id="HCT14761.1"/>
    </source>
</evidence>
<feature type="domain" description="Luciferase-like" evidence="1">
    <location>
        <begin position="25"/>
        <end position="262"/>
    </location>
</feature>
<proteinExistence type="predicted"/>
<protein>
    <submittedName>
        <fullName evidence="2">Alkane 1-monooxygenase</fullName>
    </submittedName>
</protein>
<keyword evidence="2" id="KW-0503">Monooxygenase</keyword>
<dbReference type="InterPro" id="IPR050766">
    <property type="entry name" value="Bact_Lucif_Oxidored"/>
</dbReference>
<sequence>MKAFGFLSFGHYDLSAAERSGTGRRMPGAKENLKNALEIAVGADELGVNGAYFRVHHFAPQHSAPMPLLAAIAARTSRIEVGTGVIDIRYENPLQLAEEAAQLDLLSDGRVALGVSRGSPEPVDRGYESFGYHPAADDPKGKEMAREKFTRFLDAVDGKGMATSLPLDQQYPRMYHPNVPVPVMPHSMSLHKHVWWGAGSRDTAVRAAHDGVNLMSSTLLTEANGDRFEDLQAEQIRQYREAWKEAGHTWTPRTSVSRSIIPVTSEADMRMFGIGGDEGGIGYIDDGQATFGRTYTDEPDKLVEQLKKDTALMEADTLMITIPSQLGIDANLRILQNFAEYVAPELGWEPNTAGPVTGYPLA</sequence>
<dbReference type="Proteomes" id="UP000261739">
    <property type="component" value="Unassembled WGS sequence"/>
</dbReference>
<evidence type="ECO:0000313" key="3">
    <source>
        <dbReference type="Proteomes" id="UP000261739"/>
    </source>
</evidence>
<reference evidence="2 3" key="1">
    <citation type="journal article" date="2018" name="Nat. Biotechnol.">
        <title>A standardized bacterial taxonomy based on genome phylogeny substantially revises the tree of life.</title>
        <authorList>
            <person name="Parks D.H."/>
            <person name="Chuvochina M."/>
            <person name="Waite D.W."/>
            <person name="Rinke C."/>
            <person name="Skarshewski A."/>
            <person name="Chaumeil P.A."/>
            <person name="Hugenholtz P."/>
        </authorList>
    </citation>
    <scope>NUCLEOTIDE SEQUENCE [LARGE SCALE GENOMIC DNA]</scope>
    <source>
        <strain evidence="2">UBA11247</strain>
    </source>
</reference>
<organism evidence="2 3">
    <name type="scientific">Corynebacterium nuruki</name>
    <dbReference type="NCBI Taxonomy" id="1032851"/>
    <lineage>
        <taxon>Bacteria</taxon>
        <taxon>Bacillati</taxon>
        <taxon>Actinomycetota</taxon>
        <taxon>Actinomycetes</taxon>
        <taxon>Mycobacteriales</taxon>
        <taxon>Corynebacteriaceae</taxon>
        <taxon>Corynebacterium</taxon>
    </lineage>
</organism>
<dbReference type="Pfam" id="PF00296">
    <property type="entry name" value="Bac_luciferase"/>
    <property type="match status" value="1"/>
</dbReference>
<dbReference type="STRING" id="863239.GCA_000213935_01603"/>
<dbReference type="GO" id="GO:0005829">
    <property type="term" value="C:cytosol"/>
    <property type="evidence" value="ECO:0007669"/>
    <property type="project" value="TreeGrafter"/>
</dbReference>